<proteinExistence type="predicted"/>
<accession>A0ABM9MDF4</accession>
<evidence type="ECO:0000313" key="1">
    <source>
        <dbReference type="EMBL" id="CAJ1582528.1"/>
    </source>
</evidence>
<evidence type="ECO:0000313" key="2">
    <source>
        <dbReference type="Proteomes" id="UP001190466"/>
    </source>
</evidence>
<sequence length="199" mass="22048">MLTGNTSAPAVVVFGRQNELLDVVLEEFRRRGDVAIYGGALTVSPEEAGSTDERSRRIDLEQLRANTDSVLVIIDDEMLESILREDHSRRSRKMLRTEEDQIAEFVTDSVVSADPDRLLVLGDARGATPAERPQAVRWVRQLTARIGYECSINGTDDFATTYEVLGPDDDVARTARSIAQWHDGRLGRQPDRPPALSGA</sequence>
<dbReference type="EMBL" id="OY726395">
    <property type="protein sequence ID" value="CAJ1582528.1"/>
    <property type="molecule type" value="Genomic_DNA"/>
</dbReference>
<protein>
    <submittedName>
        <fullName evidence="1">Uncharacterized protein</fullName>
    </submittedName>
</protein>
<dbReference type="Proteomes" id="UP001190466">
    <property type="component" value="Chromosome"/>
</dbReference>
<reference evidence="1 2" key="1">
    <citation type="submission" date="2023-08" db="EMBL/GenBank/DDBJ databases">
        <authorList>
            <person name="Folkvardsen B D."/>
            <person name="Norman A."/>
        </authorList>
    </citation>
    <scope>NUCLEOTIDE SEQUENCE [LARGE SCALE GENOMIC DNA]</scope>
    <source>
        <strain evidence="1 2">Mu0050</strain>
    </source>
</reference>
<organism evidence="1 2">
    <name type="scientific">[Mycobacterium] wendilense</name>
    <dbReference type="NCBI Taxonomy" id="3064284"/>
    <lineage>
        <taxon>Bacteria</taxon>
        <taxon>Bacillati</taxon>
        <taxon>Actinomycetota</taxon>
        <taxon>Actinomycetes</taxon>
        <taxon>Mycobacteriales</taxon>
        <taxon>Mycobacteriaceae</taxon>
        <taxon>Mycolicibacter</taxon>
    </lineage>
</organism>
<gene>
    <name evidence="1" type="ORF">MU0050_002144</name>
</gene>
<dbReference type="RefSeq" id="WP_316516538.1">
    <property type="nucleotide sequence ID" value="NZ_OY726395.1"/>
</dbReference>
<name>A0ABM9MDF4_9MYCO</name>
<keyword evidence="2" id="KW-1185">Reference proteome</keyword>